<dbReference type="InterPro" id="IPR056743">
    <property type="entry name" value="TRM5-TYW2-like_MTfase"/>
</dbReference>
<dbReference type="Pfam" id="PF02475">
    <property type="entry name" value="TRM5-TYW2_MTfase"/>
    <property type="match status" value="1"/>
</dbReference>
<dbReference type="GO" id="GO:0005737">
    <property type="term" value="C:cytoplasm"/>
    <property type="evidence" value="ECO:0007669"/>
    <property type="project" value="TreeGrafter"/>
</dbReference>
<keyword evidence="2" id="KW-0489">Methyltransferase</keyword>
<comment type="catalytic activity">
    <reaction evidence="6">
        <text>4-demethyl-7-[(3S)-3-amino-3-carboxypropyl]wyosine(37) in tRNA(Phe) + S-adenosyl-L-methionine = 7-[(3S)-3-amino-3-carboxypropyl]wyosine(37) in tRNA(Phe) + S-adenosyl-L-homocysteine + H(+)</text>
        <dbReference type="Rhea" id="RHEA:36635"/>
        <dbReference type="Rhea" id="RHEA-COMP:10378"/>
        <dbReference type="Rhea" id="RHEA-COMP:10379"/>
        <dbReference type="ChEBI" id="CHEBI:15378"/>
        <dbReference type="ChEBI" id="CHEBI:57856"/>
        <dbReference type="ChEBI" id="CHEBI:59789"/>
        <dbReference type="ChEBI" id="CHEBI:73543"/>
        <dbReference type="ChEBI" id="CHEBI:73550"/>
        <dbReference type="EC" id="2.1.1.282"/>
    </reaction>
</comment>
<dbReference type="InterPro" id="IPR036602">
    <property type="entry name" value="tRNA_yW-synthesising-like_sf"/>
</dbReference>
<evidence type="ECO:0000256" key="4">
    <source>
        <dbReference type="ARBA" id="ARBA00022691"/>
    </source>
</evidence>
<evidence type="ECO:0000256" key="3">
    <source>
        <dbReference type="ARBA" id="ARBA00022679"/>
    </source>
</evidence>
<evidence type="ECO:0000313" key="11">
    <source>
        <dbReference type="Proteomes" id="UP001224775"/>
    </source>
</evidence>
<dbReference type="GO" id="GO:0008175">
    <property type="term" value="F:tRNA methyltransferase activity"/>
    <property type="evidence" value="ECO:0007669"/>
    <property type="project" value="TreeGrafter"/>
</dbReference>
<dbReference type="InterPro" id="IPR029063">
    <property type="entry name" value="SAM-dependent_MTases_sf"/>
</dbReference>
<dbReference type="Gene3D" id="3.30.300.110">
    <property type="entry name" value="Met-10+ protein-like domains"/>
    <property type="match status" value="1"/>
</dbReference>
<feature type="domain" description="SAM-dependent methyltransferase TRM5/TYW2-type" evidence="9">
    <location>
        <begin position="386"/>
        <end position="673"/>
    </location>
</feature>
<evidence type="ECO:0000259" key="9">
    <source>
        <dbReference type="PROSITE" id="PS51684"/>
    </source>
</evidence>
<dbReference type="PANTHER" id="PTHR23245:SF25">
    <property type="entry name" value="TRNA WYBUTOSINE-SYNTHESIZING PROTEIN 2 HOMOLOG"/>
    <property type="match status" value="1"/>
</dbReference>
<gene>
    <name evidence="10" type="ORF">QTG54_014170</name>
</gene>
<dbReference type="AlphaFoldDB" id="A0AAD9D6W9"/>
<evidence type="ECO:0000256" key="1">
    <source>
        <dbReference type="ARBA" id="ARBA00004797"/>
    </source>
</evidence>
<dbReference type="SUPFAM" id="SSF111278">
    <property type="entry name" value="SSo0622-like"/>
    <property type="match status" value="1"/>
</dbReference>
<evidence type="ECO:0000256" key="5">
    <source>
        <dbReference type="ARBA" id="ARBA00022694"/>
    </source>
</evidence>
<dbReference type="CDD" id="cd02440">
    <property type="entry name" value="AdoMet_MTases"/>
    <property type="match status" value="1"/>
</dbReference>
<dbReference type="GO" id="GO:0030488">
    <property type="term" value="P:tRNA methylation"/>
    <property type="evidence" value="ECO:0007669"/>
    <property type="project" value="TreeGrafter"/>
</dbReference>
<comment type="catalytic activity">
    <reaction evidence="7">
        <text>4-demethylwyosine(37) in tRNA(Phe) + S-adenosyl-L-methionine = 4-demethyl-7-[(3S)-3-amino-3-carboxypropyl]wyosine(37) in tRNA(Phe) + S-methyl-5'-thioadenosine + H(+)</text>
        <dbReference type="Rhea" id="RHEA:36355"/>
        <dbReference type="Rhea" id="RHEA-COMP:10164"/>
        <dbReference type="Rhea" id="RHEA-COMP:10378"/>
        <dbReference type="ChEBI" id="CHEBI:15378"/>
        <dbReference type="ChEBI" id="CHEBI:17509"/>
        <dbReference type="ChEBI" id="CHEBI:59789"/>
        <dbReference type="ChEBI" id="CHEBI:64315"/>
        <dbReference type="ChEBI" id="CHEBI:73550"/>
        <dbReference type="EC" id="2.5.1.114"/>
    </reaction>
</comment>
<comment type="caution">
    <text evidence="10">The sequence shown here is derived from an EMBL/GenBank/DDBJ whole genome shotgun (WGS) entry which is preliminary data.</text>
</comment>
<keyword evidence="5" id="KW-0819">tRNA processing</keyword>
<dbReference type="GO" id="GO:0031591">
    <property type="term" value="P:wybutosine biosynthetic process"/>
    <property type="evidence" value="ECO:0007669"/>
    <property type="project" value="TreeGrafter"/>
</dbReference>
<protein>
    <submittedName>
        <fullName evidence="10">tRNA wybutosine-synthesizing protein 2/3/4</fullName>
        <ecNumber evidence="10">2.5.1.114</ecNumber>
    </submittedName>
</protein>
<evidence type="ECO:0000256" key="2">
    <source>
        <dbReference type="ARBA" id="ARBA00022603"/>
    </source>
</evidence>
<reference evidence="10" key="1">
    <citation type="submission" date="2023-06" db="EMBL/GenBank/DDBJ databases">
        <title>Survivors Of The Sea: Transcriptome response of Skeletonema marinoi to long-term dormancy.</title>
        <authorList>
            <person name="Pinder M.I.M."/>
            <person name="Kourtchenko O."/>
            <person name="Robertson E.K."/>
            <person name="Larsson T."/>
            <person name="Maumus F."/>
            <person name="Osuna-Cruz C.M."/>
            <person name="Vancaester E."/>
            <person name="Stenow R."/>
            <person name="Vandepoele K."/>
            <person name="Ploug H."/>
            <person name="Bruchert V."/>
            <person name="Godhe A."/>
            <person name="Topel M."/>
        </authorList>
    </citation>
    <scope>NUCLEOTIDE SEQUENCE</scope>
    <source>
        <strain evidence="10">R05AC</strain>
    </source>
</reference>
<keyword evidence="3 10" id="KW-0808">Transferase</keyword>
<comment type="pathway">
    <text evidence="1">tRNA modification; wybutosine-tRNA(Phe) biosynthesis.</text>
</comment>
<organism evidence="10 11">
    <name type="scientific">Skeletonema marinoi</name>
    <dbReference type="NCBI Taxonomy" id="267567"/>
    <lineage>
        <taxon>Eukaryota</taxon>
        <taxon>Sar</taxon>
        <taxon>Stramenopiles</taxon>
        <taxon>Ochrophyta</taxon>
        <taxon>Bacillariophyta</taxon>
        <taxon>Coscinodiscophyceae</taxon>
        <taxon>Thalassiosirophycidae</taxon>
        <taxon>Thalassiosirales</taxon>
        <taxon>Skeletonemataceae</taxon>
        <taxon>Skeletonema</taxon>
        <taxon>Skeletonema marinoi-dohrnii complex</taxon>
    </lineage>
</organism>
<sequence>MTNHQQPNQHTTHFQTRKSNCLSKRDKSSAGRIDPRAVDICAEINSREEYYTTSSCAGRCFLYCGDGIKSWHAPANDDTVVTTTNNNSTSSNVHGFFQRTRVNHDLIHEPTRYFNLSTLTCDRTGGGDPIPTIGQFESLGNNENFKNKLEEHVPFSNNDGNDDDDGDAAAPIWLRYEPFILHVMCRSLKAASVLMALARPSFKNVGLTSWNVGSESEDVYNSSYISGGSNGNNNNDNNKVTTAAASFKNQQCKGGGPRYLVAIWGDEGLDMPLSLPSAPRRGLFYNCDEDGNESGVVNAEWLAELVNERHGRNWKKIERFVDAMKGLEEDCPVDDVDYDDDAAAKTSGMMDSLTLTNEQQQQQQHDDQQGRKSARVLSGLPIPRSYDVVGDVAILNNLPEGNEETQKKVGEWIMKKNKAIKIVVARHCALSTEDRSPGSSGLKQLAGHPRDPIVTSHYEYGIKCVVDLNHTFFSPRMAPERLRLAQQVARGERVLVVFAGVGMDALQIAARTEAKEVLVIERNAIACECIRRGKLMLSRNKTAPCPGSGKGASERMRILEGDALELLPTLEEESYDRIVAPRPKEGSLDGDLGTGDAGMSFLLAMLPLLKSKGEVHWYDFAADHELPNCDRTRKTLESACQSLGLEMEIILVARVGSIAKRQWRVCVDFRIVAKPAA</sequence>
<evidence type="ECO:0000256" key="7">
    <source>
        <dbReference type="ARBA" id="ARBA00049400"/>
    </source>
</evidence>
<dbReference type="InterPro" id="IPR030382">
    <property type="entry name" value="MeTrfase_TRM5/TYW2"/>
</dbReference>
<feature type="compositionally biased region" description="Polar residues" evidence="8">
    <location>
        <begin position="1"/>
        <end position="22"/>
    </location>
</feature>
<dbReference type="Pfam" id="PF02676">
    <property type="entry name" value="TYW3"/>
    <property type="match status" value="1"/>
</dbReference>
<accession>A0AAD9D6W9</accession>
<dbReference type="SUPFAM" id="SSF53335">
    <property type="entry name" value="S-adenosyl-L-methionine-dependent methyltransferases"/>
    <property type="match status" value="1"/>
</dbReference>
<dbReference type="GO" id="GO:0102522">
    <property type="term" value="F:tRNA 4-demethylwyosine alpha-amino-alpha-carboxypropyltransferase activity"/>
    <property type="evidence" value="ECO:0007669"/>
    <property type="project" value="UniProtKB-EC"/>
</dbReference>
<dbReference type="PANTHER" id="PTHR23245">
    <property type="entry name" value="TRNA METHYLTRANSFERASE"/>
    <property type="match status" value="1"/>
</dbReference>
<keyword evidence="11" id="KW-1185">Reference proteome</keyword>
<dbReference type="Gene3D" id="3.40.50.150">
    <property type="entry name" value="Vaccinia Virus protein VP39"/>
    <property type="match status" value="1"/>
</dbReference>
<feature type="region of interest" description="Disordered" evidence="8">
    <location>
        <begin position="1"/>
        <end position="29"/>
    </location>
</feature>
<dbReference type="PROSITE" id="PS51684">
    <property type="entry name" value="SAM_MT_TRM5_TYW2"/>
    <property type="match status" value="1"/>
</dbReference>
<evidence type="ECO:0000313" key="10">
    <source>
        <dbReference type="EMBL" id="KAK1735104.1"/>
    </source>
</evidence>
<dbReference type="EMBL" id="JATAAI010000035">
    <property type="protein sequence ID" value="KAK1735104.1"/>
    <property type="molecule type" value="Genomic_DNA"/>
</dbReference>
<dbReference type="EC" id="2.5.1.114" evidence="10"/>
<dbReference type="Proteomes" id="UP001224775">
    <property type="component" value="Unassembled WGS sequence"/>
</dbReference>
<evidence type="ECO:0000256" key="6">
    <source>
        <dbReference type="ARBA" id="ARBA00049202"/>
    </source>
</evidence>
<proteinExistence type="predicted"/>
<evidence type="ECO:0000256" key="8">
    <source>
        <dbReference type="SAM" id="MobiDB-lite"/>
    </source>
</evidence>
<dbReference type="InterPro" id="IPR003827">
    <property type="entry name" value="tRNA_yW-synthesising"/>
</dbReference>
<keyword evidence="4" id="KW-0949">S-adenosyl-L-methionine</keyword>
<dbReference type="Gene3D" id="3.30.1960.10">
    <property type="entry name" value="tRNA wybutosine-synthesizing-like"/>
    <property type="match status" value="1"/>
</dbReference>
<name>A0AAD9D6W9_9STRA</name>